<name>D5L2M6_9VIRU</name>
<feature type="compositionally biased region" description="Polar residues" evidence="1">
    <location>
        <begin position="27"/>
        <end position="36"/>
    </location>
</feature>
<sequence length="56" mass="6029">MEEEDEETGKGGSGRTRSELTCPECGVSSSKTSWNNNMGACPSCNRVDMSDPEVRS</sequence>
<proteinExistence type="predicted"/>
<dbReference type="EMBL" id="GU735333">
    <property type="protein sequence ID" value="ADE29285.1"/>
    <property type="molecule type" value="Genomic_DNA"/>
</dbReference>
<reference evidence="2" key="1">
    <citation type="journal article" date="2010" name="Environ. Microbiol.">
        <title>The metavirome of a hypersaline environment.</title>
        <authorList>
            <person name="Santos F."/>
            <person name="Yarza P."/>
            <person name="Parro V."/>
            <person name="Briones C."/>
            <person name="Anton J."/>
        </authorList>
    </citation>
    <scope>NUCLEOTIDE SEQUENCE</scope>
</reference>
<feature type="region of interest" description="Disordered" evidence="1">
    <location>
        <begin position="1"/>
        <end position="36"/>
    </location>
</feature>
<organism evidence="2">
    <name type="scientific">uncultured virus</name>
    <dbReference type="NCBI Taxonomy" id="340016"/>
    <lineage>
        <taxon>Viruses</taxon>
        <taxon>environmental samples</taxon>
    </lineage>
</organism>
<evidence type="ECO:0000313" key="2">
    <source>
        <dbReference type="EMBL" id="ADE29285.1"/>
    </source>
</evidence>
<protein>
    <submittedName>
        <fullName evidence="2">Uncharacterized protein</fullName>
    </submittedName>
</protein>
<evidence type="ECO:0000256" key="1">
    <source>
        <dbReference type="SAM" id="MobiDB-lite"/>
    </source>
</evidence>
<accession>D5L2M6</accession>